<dbReference type="KEGG" id="ahe:Arch_0243"/>
<gene>
    <name evidence="2" type="ordered locus">Arch_0243</name>
</gene>
<dbReference type="Pfam" id="PF12146">
    <property type="entry name" value="Hydrolase_4"/>
    <property type="match status" value="1"/>
</dbReference>
<dbReference type="SUPFAM" id="SSF53474">
    <property type="entry name" value="alpha/beta-Hydrolases"/>
    <property type="match status" value="1"/>
</dbReference>
<dbReference type="EMBL" id="CP002045">
    <property type="protein sequence ID" value="ADH92001.1"/>
    <property type="molecule type" value="Genomic_DNA"/>
</dbReference>
<dbReference type="AlphaFoldDB" id="D7BM52"/>
<dbReference type="InterPro" id="IPR029058">
    <property type="entry name" value="AB_hydrolase_fold"/>
</dbReference>
<dbReference type="Gene3D" id="3.40.50.1820">
    <property type="entry name" value="alpha/beta hydrolase"/>
    <property type="match status" value="1"/>
</dbReference>
<sequence>MTTWHEDILGVGFSYTTLELHPDEQGEAYATLIRYLPQEDQEAGERPDPAFAFIAIHGWNDYFYQTELARTITSLGGQFYAIDLRRYGRSHREGQLWGYVDDLSTYDEDLHAALDVIFDTHGYSIPLVMYGHSTGGLTAALWADRHPGALAGLILNSPWLEFQGSTLMRQIGQPLIDALAYLSPTTIIPTADNGFYQRVLTGWTDADGDMPPHTPGDPFFEGGWNPDDRYRHFPSFPVRAGWLSAVLAGHYRISEGLELDTPVLVVTSARSIAAEEWSDELRTGDAVLDVTQMWKRLPTLAQSVTLAKVDGAIHDVLFSRAEVRRVAYDHISRWIRGFIVGN</sequence>
<feature type="domain" description="Serine aminopeptidase S33" evidence="1">
    <location>
        <begin position="52"/>
        <end position="179"/>
    </location>
</feature>
<dbReference type="HOGENOM" id="CLU_051796_0_0_11"/>
<proteinExistence type="predicted"/>
<organism evidence="2 3">
    <name type="scientific">Arcanobacterium haemolyticum (strain ATCC 9345 / DSM 20595 / CCM 5947 / CCUG 17215 / LMG 16163 / NBRC 15585 / NCTC 8452 / 11018)</name>
    <dbReference type="NCBI Taxonomy" id="644284"/>
    <lineage>
        <taxon>Bacteria</taxon>
        <taxon>Bacillati</taxon>
        <taxon>Actinomycetota</taxon>
        <taxon>Actinomycetes</taxon>
        <taxon>Actinomycetales</taxon>
        <taxon>Actinomycetaceae</taxon>
        <taxon>Arcanobacterium</taxon>
    </lineage>
</organism>
<dbReference type="Proteomes" id="UP000000376">
    <property type="component" value="Chromosome"/>
</dbReference>
<keyword evidence="2" id="KW-0378">Hydrolase</keyword>
<evidence type="ECO:0000313" key="3">
    <source>
        <dbReference type="Proteomes" id="UP000000376"/>
    </source>
</evidence>
<accession>D7BM52</accession>
<keyword evidence="3" id="KW-1185">Reference proteome</keyword>
<dbReference type="InterPro" id="IPR051044">
    <property type="entry name" value="MAG_DAG_Lipase"/>
</dbReference>
<dbReference type="PANTHER" id="PTHR11614">
    <property type="entry name" value="PHOSPHOLIPASE-RELATED"/>
    <property type="match status" value="1"/>
</dbReference>
<protein>
    <submittedName>
        <fullName evidence="2">Alpha/beta hydrolase fold protein</fullName>
    </submittedName>
</protein>
<evidence type="ECO:0000313" key="2">
    <source>
        <dbReference type="EMBL" id="ADH92001.1"/>
    </source>
</evidence>
<reference evidence="2 3" key="1">
    <citation type="journal article" date="2010" name="Stand. Genomic Sci.">
        <title>Complete genome sequence of Arcanobacterium haemolyticum type strain (11018).</title>
        <authorList>
            <person name="Yasawong M."/>
            <person name="Teshima H."/>
            <person name="Lapidus A."/>
            <person name="Nolan M."/>
            <person name="Lucas S."/>
            <person name="Glavina Del Rio T."/>
            <person name="Tice H."/>
            <person name="Cheng J."/>
            <person name="Bruce D."/>
            <person name="Detter C."/>
            <person name="Tapia R."/>
            <person name="Han C."/>
            <person name="Goodwin L."/>
            <person name="Pitluck S."/>
            <person name="Liolios K."/>
            <person name="Ivanova N."/>
            <person name="Mavromatis K."/>
            <person name="Mikhailova N."/>
            <person name="Pati A."/>
            <person name="Chen A."/>
            <person name="Palaniappan K."/>
            <person name="Land M."/>
            <person name="Hauser L."/>
            <person name="Chang Y."/>
            <person name="Jeffries C."/>
            <person name="Rohde M."/>
            <person name="Sikorski J."/>
            <person name="Pukall R."/>
            <person name="Goker M."/>
            <person name="Woyke T."/>
            <person name="Bristow J."/>
            <person name="Eisen J."/>
            <person name="Markowitz V."/>
            <person name="Hugenholtz P."/>
            <person name="Kyrpides N."/>
            <person name="Klenk H."/>
        </authorList>
    </citation>
    <scope>NUCLEOTIDE SEQUENCE [LARGE SCALE GENOMIC DNA]</scope>
    <source>
        <strain evidence="3">ATCC 9345 / DSM 20595 / CCUG 17215 / LMG 16163 / NBRC 15585 / NCTC 8452 / 11018</strain>
    </source>
</reference>
<name>D7BM52_ARCHD</name>
<evidence type="ECO:0000259" key="1">
    <source>
        <dbReference type="Pfam" id="PF12146"/>
    </source>
</evidence>
<dbReference type="InterPro" id="IPR022742">
    <property type="entry name" value="Hydrolase_4"/>
</dbReference>
<dbReference type="ESTHER" id="archd-d7bm52">
    <property type="family name" value="Monoglyceridelipase_lysophospholip"/>
</dbReference>
<dbReference type="RefSeq" id="WP_013169499.1">
    <property type="nucleotide sequence ID" value="NC_014218.1"/>
</dbReference>
<dbReference type="STRING" id="644284.Arch_0243"/>
<dbReference type="OrthoDB" id="9801217at2"/>
<dbReference type="eggNOG" id="COG2267">
    <property type="taxonomic scope" value="Bacteria"/>
</dbReference>
<dbReference type="GO" id="GO:0016787">
    <property type="term" value="F:hydrolase activity"/>
    <property type="evidence" value="ECO:0007669"/>
    <property type="project" value="UniProtKB-KW"/>
</dbReference>